<protein>
    <recommendedName>
        <fullName evidence="4">Odorant receptor</fullName>
    </recommendedName>
</protein>
<keyword evidence="1" id="KW-0812">Transmembrane</keyword>
<feature type="transmembrane region" description="Helical" evidence="1">
    <location>
        <begin position="130"/>
        <end position="155"/>
    </location>
</feature>
<keyword evidence="3" id="KW-1185">Reference proteome</keyword>
<gene>
    <name evidence="2" type="ORF">Fcan01_10224</name>
</gene>
<proteinExistence type="predicted"/>
<keyword evidence="1" id="KW-0472">Membrane</keyword>
<dbReference type="AlphaFoldDB" id="A0A226EDU8"/>
<feature type="transmembrane region" description="Helical" evidence="1">
    <location>
        <begin position="295"/>
        <end position="319"/>
    </location>
</feature>
<dbReference type="OrthoDB" id="8297494at2759"/>
<evidence type="ECO:0000256" key="1">
    <source>
        <dbReference type="SAM" id="Phobius"/>
    </source>
</evidence>
<name>A0A226EDU8_FOLCA</name>
<dbReference type="EMBL" id="LNIX01000005">
    <property type="protein sequence ID" value="OXA54846.1"/>
    <property type="molecule type" value="Genomic_DNA"/>
</dbReference>
<sequence>MIIFASEKYLRLQLSLCARFSCLTFKWNEATKKVVNIPKNSSMKLKVDLSKAINLVYAIFQFAIILGNKYSTPEKIEAFLFFSIYAIGVALRFGYVGLTPGQMLNSLDILEQKYRKIYGSKMHPNFPKDFLIMWLQPACYLNCLAIPVVIALLLYNRPWQPPFFGSFLFSLYPNQENRTLYACSLYNVSRFLILLLEYVIFSQTVLSASFHIIYVVVAGICSISKYTGALSYRPGPRENGISEYRILHVATNYVNDCIKHTLFPACIVEPPLLQMLGTFACIKLRNEIDWPLFGLFPLIVCISFILTVMPLLAAGNVFVTTCQVLERWRSHVGEENGYWRRIVKSMRPLRIYFGGNFVDASTPLVVQDFCMRQIASLLMYSNSHRM</sequence>
<feature type="transmembrane region" description="Helical" evidence="1">
    <location>
        <begin position="78"/>
        <end position="98"/>
    </location>
</feature>
<organism evidence="2 3">
    <name type="scientific">Folsomia candida</name>
    <name type="common">Springtail</name>
    <dbReference type="NCBI Taxonomy" id="158441"/>
    <lineage>
        <taxon>Eukaryota</taxon>
        <taxon>Metazoa</taxon>
        <taxon>Ecdysozoa</taxon>
        <taxon>Arthropoda</taxon>
        <taxon>Hexapoda</taxon>
        <taxon>Collembola</taxon>
        <taxon>Entomobryomorpha</taxon>
        <taxon>Isotomoidea</taxon>
        <taxon>Isotomidae</taxon>
        <taxon>Proisotominae</taxon>
        <taxon>Folsomia</taxon>
    </lineage>
</organism>
<evidence type="ECO:0000313" key="3">
    <source>
        <dbReference type="Proteomes" id="UP000198287"/>
    </source>
</evidence>
<evidence type="ECO:0008006" key="4">
    <source>
        <dbReference type="Google" id="ProtNLM"/>
    </source>
</evidence>
<comment type="caution">
    <text evidence="2">The sequence shown here is derived from an EMBL/GenBank/DDBJ whole genome shotgun (WGS) entry which is preliminary data.</text>
</comment>
<feature type="transmembrane region" description="Helical" evidence="1">
    <location>
        <begin position="179"/>
        <end position="200"/>
    </location>
</feature>
<feature type="transmembrane region" description="Helical" evidence="1">
    <location>
        <begin position="212"/>
        <end position="232"/>
    </location>
</feature>
<reference evidence="2 3" key="1">
    <citation type="submission" date="2015-12" db="EMBL/GenBank/DDBJ databases">
        <title>The genome of Folsomia candida.</title>
        <authorList>
            <person name="Faddeeva A."/>
            <person name="Derks M.F."/>
            <person name="Anvar Y."/>
            <person name="Smit S."/>
            <person name="Van Straalen N."/>
            <person name="Roelofs D."/>
        </authorList>
    </citation>
    <scope>NUCLEOTIDE SEQUENCE [LARGE SCALE GENOMIC DNA]</scope>
    <source>
        <strain evidence="2 3">VU population</strain>
        <tissue evidence="2">Whole body</tissue>
    </source>
</reference>
<dbReference type="Proteomes" id="UP000198287">
    <property type="component" value="Unassembled WGS sequence"/>
</dbReference>
<accession>A0A226EDU8</accession>
<keyword evidence="1" id="KW-1133">Transmembrane helix</keyword>
<evidence type="ECO:0000313" key="2">
    <source>
        <dbReference type="EMBL" id="OXA54846.1"/>
    </source>
</evidence>